<keyword evidence="3" id="KW-1185">Reference proteome</keyword>
<dbReference type="KEGG" id="amam:HPC72_09640"/>
<dbReference type="EMBL" id="CP053642">
    <property type="protein sequence ID" value="QKD80436.1"/>
    <property type="molecule type" value="Genomic_DNA"/>
</dbReference>
<name>A0A6M8B8P4_9ACTO</name>
<dbReference type="RefSeq" id="WP_159522404.1">
    <property type="nucleotide sequence ID" value="NZ_CP053642.1"/>
</dbReference>
<reference evidence="2 3" key="1">
    <citation type="submission" date="2020-05" db="EMBL/GenBank/DDBJ databases">
        <title>Actinomyces sp. zg-325.</title>
        <authorList>
            <person name="Yang C."/>
        </authorList>
    </citation>
    <scope>NUCLEOTIDE SEQUENCE [LARGE SCALE GENOMIC DNA]</scope>
    <source>
        <strain evidence="3">zg-325</strain>
    </source>
</reference>
<sequence length="548" mass="59887">MDESQATSRAESYTIRELHALVRAGRIRVPEFQRSFRWETKDVLDLFDSLLRGFPVGSLLLWKRPAEAARLRIGALDVDASEVPDALWVVDGQQRITSLVNAVDPDGGRDRCFALGYSLKTGKVVRRRDPEEDLVVPLPDLFDLGRALAWLGDHPEAAESADRLQGAVTRLAGVEIAATIMHDADESILREVFDRINNRGKPLSDAEVFDALHGGPGKGLTIEGIRASVASRTSFGLLPRAAVVQALLVRRHTDITRDPHGEFSESRRRVSDFPGETEEEAYQGTEAALLAAVRFLQGQGVPHWTFLPFRFQLLVLTRFFALFPRVHDRNLDLLGRWLWRTSVGADELGISGSQADLRSMAACLVAGQESDSVQRLLAAARLEHEPPLPDVSVFRATRSDSKVIASALWSLEPTDLRTGEPMTVEALADMLASSGTPSAALTELVPADALDKGASVASVAANRMISGLDRREVMAFLGDDVKRLGSLLLTEEIVACLQNNDGAKAIQLRGDLLDEHLRRFVAVRTALGYEDTPPLDAILHPDDPASAG</sequence>
<proteinExistence type="predicted"/>
<dbReference type="Proteomes" id="UP000504752">
    <property type="component" value="Chromosome"/>
</dbReference>
<feature type="domain" description="GmrSD restriction endonucleases N-terminal" evidence="1">
    <location>
        <begin position="23"/>
        <end position="212"/>
    </location>
</feature>
<dbReference type="AlphaFoldDB" id="A0A6M8B8P4"/>
<accession>A0A6M8B8P4</accession>
<dbReference type="Pfam" id="PF03235">
    <property type="entry name" value="GmrSD_N"/>
    <property type="match status" value="1"/>
</dbReference>
<evidence type="ECO:0000259" key="1">
    <source>
        <dbReference type="Pfam" id="PF03235"/>
    </source>
</evidence>
<evidence type="ECO:0000313" key="2">
    <source>
        <dbReference type="EMBL" id="QKD80436.1"/>
    </source>
</evidence>
<gene>
    <name evidence="2" type="ORF">HPC72_09640</name>
</gene>
<protein>
    <submittedName>
        <fullName evidence="2">DUF262 domain-containing protein</fullName>
    </submittedName>
</protein>
<dbReference type="PANTHER" id="PTHR37292:SF2">
    <property type="entry name" value="DUF262 DOMAIN-CONTAINING PROTEIN"/>
    <property type="match status" value="1"/>
</dbReference>
<evidence type="ECO:0000313" key="3">
    <source>
        <dbReference type="Proteomes" id="UP000504752"/>
    </source>
</evidence>
<dbReference type="InterPro" id="IPR004919">
    <property type="entry name" value="GmrSD_N"/>
</dbReference>
<organism evidence="2 3">
    <name type="scientific">Actinomyces marmotae</name>
    <dbReference type="NCBI Taxonomy" id="2737173"/>
    <lineage>
        <taxon>Bacteria</taxon>
        <taxon>Bacillati</taxon>
        <taxon>Actinomycetota</taxon>
        <taxon>Actinomycetes</taxon>
        <taxon>Actinomycetales</taxon>
        <taxon>Actinomycetaceae</taxon>
        <taxon>Actinomyces</taxon>
    </lineage>
</organism>
<dbReference type="PANTHER" id="PTHR37292">
    <property type="entry name" value="VNG6097C"/>
    <property type="match status" value="1"/>
</dbReference>